<organism evidence="2 3">
    <name type="scientific">Stephania yunnanensis</name>
    <dbReference type="NCBI Taxonomy" id="152371"/>
    <lineage>
        <taxon>Eukaryota</taxon>
        <taxon>Viridiplantae</taxon>
        <taxon>Streptophyta</taxon>
        <taxon>Embryophyta</taxon>
        <taxon>Tracheophyta</taxon>
        <taxon>Spermatophyta</taxon>
        <taxon>Magnoliopsida</taxon>
        <taxon>Ranunculales</taxon>
        <taxon>Menispermaceae</taxon>
        <taxon>Menispermoideae</taxon>
        <taxon>Cissampelideae</taxon>
        <taxon>Stephania</taxon>
    </lineage>
</organism>
<dbReference type="AlphaFoldDB" id="A0AAP0IEY5"/>
<protein>
    <submittedName>
        <fullName evidence="2">Uncharacterized protein</fullName>
    </submittedName>
</protein>
<comment type="caution">
    <text evidence="2">The sequence shown here is derived from an EMBL/GenBank/DDBJ whole genome shotgun (WGS) entry which is preliminary data.</text>
</comment>
<sequence>MNNGDGAGGDDVDDIGGGDSSATGILACGSDKMGLQGRGGEQMISAAAQSPRATATTIAVIVAATTVVAQSVILDRESPPPPSPLGPLGGLMQGLFFKSLFMPTR</sequence>
<keyword evidence="3" id="KW-1185">Reference proteome</keyword>
<feature type="region of interest" description="Disordered" evidence="1">
    <location>
        <begin position="1"/>
        <end position="20"/>
    </location>
</feature>
<reference evidence="2 3" key="1">
    <citation type="submission" date="2024-01" db="EMBL/GenBank/DDBJ databases">
        <title>Genome assemblies of Stephania.</title>
        <authorList>
            <person name="Yang L."/>
        </authorList>
    </citation>
    <scope>NUCLEOTIDE SEQUENCE [LARGE SCALE GENOMIC DNA]</scope>
    <source>
        <strain evidence="2">YNDBR</strain>
        <tissue evidence="2">Leaf</tissue>
    </source>
</reference>
<gene>
    <name evidence="2" type="ORF">Syun_021011</name>
</gene>
<name>A0AAP0IEY5_9MAGN</name>
<dbReference type="EMBL" id="JBBNAF010000009">
    <property type="protein sequence ID" value="KAK9114214.1"/>
    <property type="molecule type" value="Genomic_DNA"/>
</dbReference>
<evidence type="ECO:0000313" key="2">
    <source>
        <dbReference type="EMBL" id="KAK9114214.1"/>
    </source>
</evidence>
<accession>A0AAP0IEY5</accession>
<proteinExistence type="predicted"/>
<dbReference type="Proteomes" id="UP001420932">
    <property type="component" value="Unassembled WGS sequence"/>
</dbReference>
<evidence type="ECO:0000313" key="3">
    <source>
        <dbReference type="Proteomes" id="UP001420932"/>
    </source>
</evidence>
<evidence type="ECO:0000256" key="1">
    <source>
        <dbReference type="SAM" id="MobiDB-lite"/>
    </source>
</evidence>